<gene>
    <name evidence="2" type="ORF">N7G274_005128</name>
</gene>
<organism evidence="2 3">
    <name type="scientific">Stereocaulon virgatum</name>
    <dbReference type="NCBI Taxonomy" id="373712"/>
    <lineage>
        <taxon>Eukaryota</taxon>
        <taxon>Fungi</taxon>
        <taxon>Dikarya</taxon>
        <taxon>Ascomycota</taxon>
        <taxon>Pezizomycotina</taxon>
        <taxon>Lecanoromycetes</taxon>
        <taxon>OSLEUM clade</taxon>
        <taxon>Lecanoromycetidae</taxon>
        <taxon>Lecanorales</taxon>
        <taxon>Lecanorineae</taxon>
        <taxon>Stereocaulaceae</taxon>
        <taxon>Stereocaulon</taxon>
    </lineage>
</organism>
<reference evidence="2 3" key="1">
    <citation type="submission" date="2024-09" db="EMBL/GenBank/DDBJ databases">
        <title>Rethinking Asexuality: The Enigmatic Case of Functional Sexual Genes in Lepraria (Stereocaulaceae).</title>
        <authorList>
            <person name="Doellman M."/>
            <person name="Sun Y."/>
            <person name="Barcenas-Pena A."/>
            <person name="Lumbsch H.T."/>
            <person name="Grewe F."/>
        </authorList>
    </citation>
    <scope>NUCLEOTIDE SEQUENCE [LARGE SCALE GENOMIC DNA]</scope>
    <source>
        <strain evidence="2 3">Mercado 3170</strain>
    </source>
</reference>
<dbReference type="EMBL" id="JBEFKJ010000015">
    <property type="protein sequence ID" value="KAL2041940.1"/>
    <property type="molecule type" value="Genomic_DNA"/>
</dbReference>
<sequence length="81" mass="8498">MNAHPGLGRPQSSAGSIGALTDATLSPVSSKSGKRRRVQQEDSSPGSGDDGYEANGNGSDKRRQPGVKRACNECRQQKGRT</sequence>
<feature type="region of interest" description="Disordered" evidence="1">
    <location>
        <begin position="1"/>
        <end position="81"/>
    </location>
</feature>
<evidence type="ECO:0000256" key="1">
    <source>
        <dbReference type="SAM" id="MobiDB-lite"/>
    </source>
</evidence>
<comment type="caution">
    <text evidence="2">The sequence shown here is derived from an EMBL/GenBank/DDBJ whole genome shotgun (WGS) entry which is preliminary data.</text>
</comment>
<keyword evidence="3" id="KW-1185">Reference proteome</keyword>
<protein>
    <submittedName>
        <fullName evidence="2">Uncharacterized protein</fullName>
    </submittedName>
</protein>
<proteinExistence type="predicted"/>
<dbReference type="Proteomes" id="UP001590950">
    <property type="component" value="Unassembled WGS sequence"/>
</dbReference>
<feature type="compositionally biased region" description="Basic and acidic residues" evidence="1">
    <location>
        <begin position="70"/>
        <end position="81"/>
    </location>
</feature>
<evidence type="ECO:0000313" key="2">
    <source>
        <dbReference type="EMBL" id="KAL2041940.1"/>
    </source>
</evidence>
<accession>A0ABR4AA05</accession>
<name>A0ABR4AA05_9LECA</name>
<evidence type="ECO:0000313" key="3">
    <source>
        <dbReference type="Proteomes" id="UP001590950"/>
    </source>
</evidence>